<organism evidence="2 3">
    <name type="scientific">Paratrimastix pyriformis</name>
    <dbReference type="NCBI Taxonomy" id="342808"/>
    <lineage>
        <taxon>Eukaryota</taxon>
        <taxon>Metamonada</taxon>
        <taxon>Preaxostyla</taxon>
        <taxon>Paratrimastigidae</taxon>
        <taxon>Paratrimastix</taxon>
    </lineage>
</organism>
<evidence type="ECO:0000256" key="1">
    <source>
        <dbReference type="SAM" id="MobiDB-lite"/>
    </source>
</evidence>
<proteinExistence type="predicted"/>
<feature type="region of interest" description="Disordered" evidence="1">
    <location>
        <begin position="530"/>
        <end position="633"/>
    </location>
</feature>
<feature type="region of interest" description="Disordered" evidence="1">
    <location>
        <begin position="933"/>
        <end position="975"/>
    </location>
</feature>
<accession>A0ABQ8U466</accession>
<feature type="region of interest" description="Disordered" evidence="1">
    <location>
        <begin position="2168"/>
        <end position="2222"/>
    </location>
</feature>
<evidence type="ECO:0000313" key="2">
    <source>
        <dbReference type="EMBL" id="KAJ4454149.1"/>
    </source>
</evidence>
<feature type="region of interest" description="Disordered" evidence="1">
    <location>
        <begin position="1026"/>
        <end position="1048"/>
    </location>
</feature>
<dbReference type="EMBL" id="JAPMOS010000181">
    <property type="protein sequence ID" value="KAJ4454149.1"/>
    <property type="molecule type" value="Genomic_DNA"/>
</dbReference>
<feature type="compositionally biased region" description="Low complexity" evidence="1">
    <location>
        <begin position="602"/>
        <end position="614"/>
    </location>
</feature>
<feature type="compositionally biased region" description="Pro residues" evidence="1">
    <location>
        <begin position="302"/>
        <end position="313"/>
    </location>
</feature>
<feature type="region of interest" description="Disordered" evidence="1">
    <location>
        <begin position="715"/>
        <end position="734"/>
    </location>
</feature>
<feature type="compositionally biased region" description="Pro residues" evidence="1">
    <location>
        <begin position="462"/>
        <end position="476"/>
    </location>
</feature>
<feature type="compositionally biased region" description="Polar residues" evidence="1">
    <location>
        <begin position="2174"/>
        <end position="2190"/>
    </location>
</feature>
<gene>
    <name evidence="2" type="ORF">PAPYR_11218</name>
</gene>
<feature type="region of interest" description="Disordered" evidence="1">
    <location>
        <begin position="796"/>
        <end position="829"/>
    </location>
</feature>
<feature type="compositionally biased region" description="Polar residues" evidence="1">
    <location>
        <begin position="413"/>
        <end position="427"/>
    </location>
</feature>
<evidence type="ECO:0000313" key="3">
    <source>
        <dbReference type="Proteomes" id="UP001141327"/>
    </source>
</evidence>
<feature type="compositionally biased region" description="Basic and acidic residues" evidence="1">
    <location>
        <begin position="2253"/>
        <end position="2264"/>
    </location>
</feature>
<feature type="region of interest" description="Disordered" evidence="1">
    <location>
        <begin position="663"/>
        <end position="702"/>
    </location>
</feature>
<feature type="compositionally biased region" description="Pro residues" evidence="1">
    <location>
        <begin position="615"/>
        <end position="626"/>
    </location>
</feature>
<feature type="compositionally biased region" description="Polar residues" evidence="1">
    <location>
        <begin position="74"/>
        <end position="85"/>
    </location>
</feature>
<feature type="compositionally biased region" description="Low complexity" evidence="1">
    <location>
        <begin position="329"/>
        <end position="340"/>
    </location>
</feature>
<feature type="compositionally biased region" description="Polar residues" evidence="1">
    <location>
        <begin position="129"/>
        <end position="143"/>
    </location>
</feature>
<keyword evidence="3" id="KW-1185">Reference proteome</keyword>
<feature type="compositionally biased region" description="Pro residues" evidence="1">
    <location>
        <begin position="936"/>
        <end position="946"/>
    </location>
</feature>
<feature type="compositionally biased region" description="Pro residues" evidence="1">
    <location>
        <begin position="177"/>
        <end position="186"/>
    </location>
</feature>
<protein>
    <recommendedName>
        <fullName evidence="4">Sfi1 spindle body domain-containing protein</fullName>
    </recommendedName>
</protein>
<feature type="compositionally biased region" description="Polar residues" evidence="1">
    <location>
        <begin position="188"/>
        <end position="206"/>
    </location>
</feature>
<comment type="caution">
    <text evidence="2">The sequence shown here is derived from an EMBL/GenBank/DDBJ whole genome shotgun (WGS) entry which is preliminary data.</text>
</comment>
<sequence>MELKIVWTGDPGPEKVTSIPFDPYRLISVSGFHRYTALLNSAPHQPRSKTPAPIQKHDLAAAARTTVKLGQVSRPATTRLSQPVSASYLARHHSKNSPPVVTMRDSPPPEHSPIAFLPSSGGADHVRSHQPSGPQPLCQQPESSPLCRHHDATTSPAHSPPNAPLPCARYSGRPPRPKPPTFPAPPEKSSSPLVSGWLDSTSSSPISPLDTPPRCTAEPATPTDDSSLSIEISPMPGPPPRPLSTAVSSPAQMAASLEVRSPPGDRVQVQTPSMPLAQLPLPDPGPDRQPAGILAALAHSPLAPPRSPSPTAPIPRALSPTAPIPRSPSPKASPRSCSPRTPAPQSPARTDPLPRAARSPSPTASLPSPHSPPGSFLPPGSPSSPRALATRSPSQAVPVPRSPSPTAPVPRIPSSTAPVPRIPSSTAPVPRIQSPTAPPSVSSAPCPGTIPSPHAPQHAARPSPPPKRPSPPPHPTSPRQRSGRHPSSPLAPSSEGPPRLSALGSVLRAADCAVAHAMQAATDCALRSPQRLAAAAPTSPSPSLRPAGSPVGARFVPPRAGGSSGGVARTLPSSGRSPSCPGQPWPSPVAAVSPMGTDSTQLSLSISPGSSSYLPSPPPLPVPGPQFSPGSPSRAWSPLIVLPPVAASPLGLVPFPAMFTPEPPTADTLTTPNPCPPPTRSDPCPHAGPPVEHGRCSPLQPSPARPVVLQFSPVAPSAASPTTPPAARLPPDFGHPPALLPSSLSVVPSHCSAAQPVAVVAPPRVAIRRFNSALAEVTKILNSVAIFAPPELLAPQPASAQLSSPPRPLPEDRTGCPTPPVASGLPRDDPEATGATLAMVDSLLATHPFLTGGQPARAGPVALPGEGARGGAELCALRTRFARNREQLALHVAWLHWRAFTEQRGRLVRFLGMRQNRRLGACFRAWQRLYATRASPPHPQTPPHTPTGPASPISAVLTPPPTRETALEGPLPGQRPGLLRRHFAAWRRHVARQHVLLIRLGPAPTTQPQPCLMNTPARQALATLTGSATPSLPPTAEASVSTGGPGAPAQPVPVLTLEKLVEITATRFAGRQLRNRVWRAWRQDRAQQGALHAGQAQFRRALASRPPAILGLTWQAWRRSLLLRRSLAALADRRSARWASVVTLSRRARARQGALQSACFAGWVRFHRLCRAARRSEALHDRRVLAQAWAIWRGSRTNSEANRALRCALDGFAWRLRMRAAFRAWRRSVVGRRALAASSSALWQRRLLHRSLANWFRAVHHLRLLDESRLLTQHQVRLRCEGRVLGAWRAALDMRRRAAIFRLRRSRRQRGALFSAWHRALVAARGFEWGRRMHSQARLSKLFSSWRQLLHERQMVRAGRGRLLSFRAARILRGWRRWAIAQRASRLRLRRLRLRLAVLFLRRLLRGWFRYAQGRRSHRTTTRAARQLAARRICRAALRRWRGLAARRVDLRQRVEGMASRVRSAAAARVWASWKGALACARRRQAASRLLVHVDRLGLLGGDLRAWRRYTCGQAALRAARDSLHGRCRRALTRRCFDSWRGAVVAASRGHQAETRAALQERRWLLHVAWSHWRQFHSDEHRCARLAAECSRYAVARLWGRWRRALSHRRHFEVLVGRAASSQNGRHLRAAWLAWRRYVAAKQTRASKFRASRVFHNRRIASTFLRGWLLAVVGQVSRRQRLEAMLAARSNLCAREVVTVWRRLAQERALLRYRSDRWARLRQGELVLAVWRHWRRCSLERAALRSLQQAFNRLSLRYSLRRWHRAAHERRLLRQAESLFRQMHALPKAFLQWRLAARVHLWRRDAPRRLASRFLRGWHAAAGSASRRAAMIQTHRADRAALLLRRLLCAWSAWATRQRALRALARQMSLRCAQTRVSLLWAGWRSSFGLEKRVWGAWRLRLSVLAVRHARVAAWDAILRRGLLRRVWRAWGDFRMARRALVGWQQVASRQRRLLELLSARRFTLLRSLLTPWLAEARARRFNTSRWWARLKAGCQSAHHGRLLREAASRHARVLAMRRALVGWWRHAQATHRSRHITKILAASQRRRLLSASLRRWLEWRQRRHQRRLVSAARIEVCQQQRARTWVRFLLRRWHLIAKECVALRTLAARWAVKSSRSAVRRLWGVWRQAHKHALENARQQADMHAALWARPPSPPPMHPATLPLQRSLRRTSPRSASSDGESQKPNRSGSPIPRAPPKATPSGCTRRQAPTSEPCTPLSASMSPGFSRYAALLAQRYGMPDLASHIASGDLPSREEPDHTPHHADKRRATQYAALCAESLQTIDVASIHSKMIR</sequence>
<feature type="compositionally biased region" description="Pro residues" evidence="1">
    <location>
        <begin position="400"/>
        <end position="411"/>
    </location>
</feature>
<feature type="compositionally biased region" description="Pro residues" evidence="1">
    <location>
        <begin position="369"/>
        <end position="382"/>
    </location>
</feature>
<dbReference type="PRINTS" id="PR01217">
    <property type="entry name" value="PRICHEXTENSN"/>
</dbReference>
<name>A0ABQ8U466_9EUKA</name>
<dbReference type="Proteomes" id="UP001141327">
    <property type="component" value="Unassembled WGS sequence"/>
</dbReference>
<feature type="compositionally biased region" description="Low complexity" evidence="1">
    <location>
        <begin position="531"/>
        <end position="547"/>
    </location>
</feature>
<reference evidence="2" key="1">
    <citation type="journal article" date="2022" name="bioRxiv">
        <title>Genomics of Preaxostyla Flagellates Illuminates Evolutionary Transitions and the Path Towards Mitochondrial Loss.</title>
        <authorList>
            <person name="Novak L.V.F."/>
            <person name="Treitli S.C."/>
            <person name="Pyrih J."/>
            <person name="Halakuc P."/>
            <person name="Pipaliya S.V."/>
            <person name="Vacek V."/>
            <person name="Brzon O."/>
            <person name="Soukal P."/>
            <person name="Eme L."/>
            <person name="Dacks J.B."/>
            <person name="Karnkowska A."/>
            <person name="Elias M."/>
            <person name="Hampl V."/>
        </authorList>
    </citation>
    <scope>NUCLEOTIDE SEQUENCE</scope>
    <source>
        <strain evidence="2">RCP-MX</strain>
    </source>
</reference>
<feature type="region of interest" description="Disordered" evidence="1">
    <location>
        <begin position="70"/>
        <end position="502"/>
    </location>
</feature>
<feature type="compositionally biased region" description="Polar residues" evidence="1">
    <location>
        <begin position="2203"/>
        <end position="2222"/>
    </location>
</feature>
<evidence type="ECO:0008006" key="4">
    <source>
        <dbReference type="Google" id="ProtNLM"/>
    </source>
</evidence>
<feature type="region of interest" description="Disordered" evidence="1">
    <location>
        <begin position="2245"/>
        <end position="2266"/>
    </location>
</feature>